<dbReference type="SUPFAM" id="SSF52172">
    <property type="entry name" value="CheY-like"/>
    <property type="match status" value="1"/>
</dbReference>
<dbReference type="Gene3D" id="3.40.50.2300">
    <property type="match status" value="1"/>
</dbReference>
<dbReference type="Pfam" id="PF00196">
    <property type="entry name" value="GerE"/>
    <property type="match status" value="1"/>
</dbReference>
<dbReference type="EMBL" id="BAUU01000005">
    <property type="protein sequence ID" value="GAE29571.1"/>
    <property type="molecule type" value="Genomic_DNA"/>
</dbReference>
<dbReference type="InterPro" id="IPR058245">
    <property type="entry name" value="NreC/VraR/RcsB-like_REC"/>
</dbReference>
<dbReference type="PROSITE" id="PS50110">
    <property type="entry name" value="RESPONSE_REGULATORY"/>
    <property type="match status" value="1"/>
</dbReference>
<dbReference type="Proteomes" id="UP000018895">
    <property type="component" value="Unassembled WGS sequence"/>
</dbReference>
<dbReference type="SUPFAM" id="SSF46894">
    <property type="entry name" value="C-terminal effector domain of the bipartite response regulators"/>
    <property type="match status" value="1"/>
</dbReference>
<feature type="domain" description="Response regulatory" evidence="8">
    <location>
        <begin position="6"/>
        <end position="123"/>
    </location>
</feature>
<organism evidence="9 10">
    <name type="scientific">Halalkalibacter hemicellulosilyticusJCM 9152</name>
    <dbReference type="NCBI Taxonomy" id="1236971"/>
    <lineage>
        <taxon>Bacteria</taxon>
        <taxon>Bacillati</taxon>
        <taxon>Bacillota</taxon>
        <taxon>Bacilli</taxon>
        <taxon>Bacillales</taxon>
        <taxon>Bacillaceae</taxon>
        <taxon>Halalkalibacter</taxon>
    </lineage>
</organism>
<dbReference type="InterPro" id="IPR001789">
    <property type="entry name" value="Sig_transdc_resp-reg_receiver"/>
</dbReference>
<dbReference type="AlphaFoldDB" id="W4QBY7"/>
<keyword evidence="4 9" id="KW-0238">DNA-binding</keyword>
<dbReference type="InterPro" id="IPR016032">
    <property type="entry name" value="Sig_transdc_resp-reg_C-effctor"/>
</dbReference>
<keyword evidence="3" id="KW-0805">Transcription regulation</keyword>
<reference evidence="9" key="1">
    <citation type="journal article" date="2014" name="Genome Announc.">
        <title>Draft Genome Sequences of Three Alkaliphilic Bacillus Strains, Bacillus wakoensis JCM 9140T, Bacillus akibai JCM 9157T, and Bacillus hemicellulosilyticus JCM 9152T.</title>
        <authorList>
            <person name="Yuki M."/>
            <person name="Oshima K."/>
            <person name="Suda W."/>
            <person name="Oshida Y."/>
            <person name="Kitamura K."/>
            <person name="Iida T."/>
            <person name="Hattori M."/>
            <person name="Ohkuma M."/>
        </authorList>
    </citation>
    <scope>NUCLEOTIDE SEQUENCE [LARGE SCALE GENOMIC DNA]</scope>
    <source>
        <strain evidence="9">JCM 9152</strain>
    </source>
</reference>
<feature type="modified residue" description="4-aspartylphosphate" evidence="6">
    <location>
        <position position="57"/>
    </location>
</feature>
<name>W4QBY7_9BACI</name>
<dbReference type="PANTHER" id="PTHR43214:SF44">
    <property type="entry name" value="TWO-COMPONENT RESPONSE REGULATOR"/>
    <property type="match status" value="1"/>
</dbReference>
<evidence type="ECO:0000256" key="2">
    <source>
        <dbReference type="ARBA" id="ARBA00022553"/>
    </source>
</evidence>
<dbReference type="GO" id="GO:0005737">
    <property type="term" value="C:cytoplasm"/>
    <property type="evidence" value="ECO:0007669"/>
    <property type="project" value="UniProtKB-SubCell"/>
</dbReference>
<comment type="caution">
    <text evidence="9">The sequence shown here is derived from an EMBL/GenBank/DDBJ whole genome shotgun (WGS) entry which is preliminary data.</text>
</comment>
<proteinExistence type="predicted"/>
<evidence type="ECO:0000259" key="7">
    <source>
        <dbReference type="PROSITE" id="PS50043"/>
    </source>
</evidence>
<gene>
    <name evidence="9" type="ORF">JCM9152_935</name>
</gene>
<keyword evidence="2 6" id="KW-0597">Phosphoprotein</keyword>
<feature type="domain" description="HTH luxR-type" evidence="7">
    <location>
        <begin position="135"/>
        <end position="200"/>
    </location>
</feature>
<evidence type="ECO:0000259" key="8">
    <source>
        <dbReference type="PROSITE" id="PS50110"/>
    </source>
</evidence>
<accession>W4QBY7</accession>
<evidence type="ECO:0000256" key="5">
    <source>
        <dbReference type="ARBA" id="ARBA00023163"/>
    </source>
</evidence>
<evidence type="ECO:0000256" key="4">
    <source>
        <dbReference type="ARBA" id="ARBA00023125"/>
    </source>
</evidence>
<dbReference type="GO" id="GO:0000160">
    <property type="term" value="P:phosphorelay signal transduction system"/>
    <property type="evidence" value="ECO:0007669"/>
    <property type="project" value="InterPro"/>
</dbReference>
<dbReference type="PROSITE" id="PS50043">
    <property type="entry name" value="HTH_LUXR_2"/>
    <property type="match status" value="1"/>
</dbReference>
<protein>
    <submittedName>
        <fullName evidence="9">DNA-binding response regulator</fullName>
    </submittedName>
</protein>
<keyword evidence="10" id="KW-1185">Reference proteome</keyword>
<evidence type="ECO:0000256" key="1">
    <source>
        <dbReference type="ARBA" id="ARBA00004496"/>
    </source>
</evidence>
<dbReference type="PANTHER" id="PTHR43214">
    <property type="entry name" value="TWO-COMPONENT RESPONSE REGULATOR"/>
    <property type="match status" value="1"/>
</dbReference>
<evidence type="ECO:0000256" key="6">
    <source>
        <dbReference type="PROSITE-ProRule" id="PRU00169"/>
    </source>
</evidence>
<dbReference type="STRING" id="1236971.JCM9152_935"/>
<dbReference type="PRINTS" id="PR00038">
    <property type="entry name" value="HTHLUXR"/>
</dbReference>
<dbReference type="CDD" id="cd06170">
    <property type="entry name" value="LuxR_C_like"/>
    <property type="match status" value="1"/>
</dbReference>
<sequence>MSERIKVVVVDDHQVVLKGLLSWLEEAREIEVVGSFSCAIETLSALPSLQPHVVISDVRMPSMNGLELTEKIVEQFGSTIKIVLLSGFYSEEYHLSALEMGVSAFMPKDSSYQQILNAVIQSFLGNCIIPPDLSKGLKDTRLTKKEKEILNLVANGKKNDEISLLLNISRRTVEHHITKIFQKLDVDCRVSAVMQGIKQGIIEEF</sequence>
<dbReference type="Pfam" id="PF00072">
    <property type="entry name" value="Response_reg"/>
    <property type="match status" value="1"/>
</dbReference>
<evidence type="ECO:0000256" key="3">
    <source>
        <dbReference type="ARBA" id="ARBA00023015"/>
    </source>
</evidence>
<dbReference type="InterPro" id="IPR011006">
    <property type="entry name" value="CheY-like_superfamily"/>
</dbReference>
<dbReference type="InterPro" id="IPR039420">
    <property type="entry name" value="WalR-like"/>
</dbReference>
<dbReference type="InterPro" id="IPR000792">
    <property type="entry name" value="Tscrpt_reg_LuxR_C"/>
</dbReference>
<dbReference type="GO" id="GO:0003677">
    <property type="term" value="F:DNA binding"/>
    <property type="evidence" value="ECO:0007669"/>
    <property type="project" value="UniProtKB-KW"/>
</dbReference>
<dbReference type="CDD" id="cd17535">
    <property type="entry name" value="REC_NarL-like"/>
    <property type="match status" value="1"/>
</dbReference>
<evidence type="ECO:0000313" key="9">
    <source>
        <dbReference type="EMBL" id="GAE29571.1"/>
    </source>
</evidence>
<dbReference type="SMART" id="SM00421">
    <property type="entry name" value="HTH_LUXR"/>
    <property type="match status" value="1"/>
</dbReference>
<dbReference type="SMART" id="SM00448">
    <property type="entry name" value="REC"/>
    <property type="match status" value="1"/>
</dbReference>
<comment type="subcellular location">
    <subcellularLocation>
        <location evidence="1">Cytoplasm</location>
    </subcellularLocation>
</comment>
<dbReference type="RefSeq" id="WP_035341337.1">
    <property type="nucleotide sequence ID" value="NZ_BAUU01000005.1"/>
</dbReference>
<evidence type="ECO:0000313" key="10">
    <source>
        <dbReference type="Proteomes" id="UP000018895"/>
    </source>
</evidence>
<dbReference type="GO" id="GO:0006355">
    <property type="term" value="P:regulation of DNA-templated transcription"/>
    <property type="evidence" value="ECO:0007669"/>
    <property type="project" value="InterPro"/>
</dbReference>
<keyword evidence="5" id="KW-0804">Transcription</keyword>
<dbReference type="OrthoDB" id="2972364at2"/>